<protein>
    <submittedName>
        <fullName evidence="1">Uncharacterized protein</fullName>
    </submittedName>
</protein>
<evidence type="ECO:0000313" key="2">
    <source>
        <dbReference type="Proteomes" id="UP000317243"/>
    </source>
</evidence>
<sequence>MTSRTIGLSLIAASALLWASSTFDLPEISLPSFTTQSVFEQSLRKKLVIIADDVPELSAVQLSTRIRQAYEASAAEDYQATLSGELGELNDDDFDGIAGVLNGRASR</sequence>
<dbReference type="EMBL" id="SIHI01000001">
    <property type="protein sequence ID" value="TWT57232.1"/>
    <property type="molecule type" value="Genomic_DNA"/>
</dbReference>
<evidence type="ECO:0000313" key="1">
    <source>
        <dbReference type="EMBL" id="TWT57232.1"/>
    </source>
</evidence>
<dbReference type="RefSeq" id="WP_146507091.1">
    <property type="nucleotide sequence ID" value="NZ_SIHI01000001.1"/>
</dbReference>
<organism evidence="1 2">
    <name type="scientific">Thalassoglobus neptunius</name>
    <dbReference type="NCBI Taxonomy" id="1938619"/>
    <lineage>
        <taxon>Bacteria</taxon>
        <taxon>Pseudomonadati</taxon>
        <taxon>Planctomycetota</taxon>
        <taxon>Planctomycetia</taxon>
        <taxon>Planctomycetales</taxon>
        <taxon>Planctomycetaceae</taxon>
        <taxon>Thalassoglobus</taxon>
    </lineage>
</organism>
<accession>A0A5C5X5D8</accession>
<proteinExistence type="predicted"/>
<name>A0A5C5X5D8_9PLAN</name>
<gene>
    <name evidence="1" type="ORF">KOR42_05900</name>
</gene>
<dbReference type="Proteomes" id="UP000317243">
    <property type="component" value="Unassembled WGS sequence"/>
</dbReference>
<comment type="caution">
    <text evidence="1">The sequence shown here is derived from an EMBL/GenBank/DDBJ whole genome shotgun (WGS) entry which is preliminary data.</text>
</comment>
<reference evidence="1 2" key="1">
    <citation type="submission" date="2019-02" db="EMBL/GenBank/DDBJ databases">
        <title>Deep-cultivation of Planctomycetes and their phenomic and genomic characterization uncovers novel biology.</title>
        <authorList>
            <person name="Wiegand S."/>
            <person name="Jogler M."/>
            <person name="Boedeker C."/>
            <person name="Pinto D."/>
            <person name="Vollmers J."/>
            <person name="Rivas-Marin E."/>
            <person name="Kohn T."/>
            <person name="Peeters S.H."/>
            <person name="Heuer A."/>
            <person name="Rast P."/>
            <person name="Oberbeckmann S."/>
            <person name="Bunk B."/>
            <person name="Jeske O."/>
            <person name="Meyerdierks A."/>
            <person name="Storesund J.E."/>
            <person name="Kallscheuer N."/>
            <person name="Luecker S."/>
            <person name="Lage O.M."/>
            <person name="Pohl T."/>
            <person name="Merkel B.J."/>
            <person name="Hornburger P."/>
            <person name="Mueller R.-W."/>
            <person name="Bruemmer F."/>
            <person name="Labrenz M."/>
            <person name="Spormann A.M."/>
            <person name="Op Den Camp H."/>
            <person name="Overmann J."/>
            <person name="Amann R."/>
            <person name="Jetten M.S.M."/>
            <person name="Mascher T."/>
            <person name="Medema M.H."/>
            <person name="Devos D.P."/>
            <person name="Kaster A.-K."/>
            <person name="Ovreas L."/>
            <person name="Rohde M."/>
            <person name="Galperin M.Y."/>
            <person name="Jogler C."/>
        </authorList>
    </citation>
    <scope>NUCLEOTIDE SEQUENCE [LARGE SCALE GENOMIC DNA]</scope>
    <source>
        <strain evidence="1 2">KOR42</strain>
    </source>
</reference>
<dbReference type="AlphaFoldDB" id="A0A5C5X5D8"/>
<keyword evidence="2" id="KW-1185">Reference proteome</keyword>